<keyword evidence="8 9" id="KW-0539">Nucleus</keyword>
<dbReference type="Pfam" id="PF02390">
    <property type="entry name" value="Methyltransf_4"/>
    <property type="match status" value="1"/>
</dbReference>
<comment type="subcellular location">
    <subcellularLocation>
        <location evidence="9">Nucleus</location>
    </subcellularLocation>
</comment>
<feature type="region of interest" description="Disordered" evidence="10">
    <location>
        <begin position="198"/>
        <end position="238"/>
    </location>
</feature>
<sequence>MSTQGGGELVPTTRRAVRKGMKRMPLKVVGETSEEKRTAKIRRRQVRRGLKVVPDSLTKGPDLTVWESGVVDEFAGIGVASSTKVAPNTQFPVGSVLRALQDMSTGCEAEHWLEVGCISTQVCPVLAKAAELFAMDVSARAFMTSEMAYVDPSVARSRRRLMAYDLTEALGRSPCFDFLVDVLPATPITAVRRVHARECPSPPKPTEVTVPSELLVSSSSEESEPGDVAKGEEDDKQSEAVEADIVFEDTDVELEQALAGPANRTADGEPPLKRFKPKKADFRQRAHCNPLSDPLMVYPVSPRHVDWSMHFPKYFHTNRSQEECEQTIFCNTKDHPIQYDSSMIYDHPNRNNFILDIGCGFGGLLVSLGPLFPNNLIMGMEIREQVTNYVGERIRSMRLSEGPYKGDNIAVIRTNAMKFLANYFPKGSCDKMFFCFPDPHFKKHNWRRRIINDPLMSLYAYVLKPGGLLYTVTDAGDPCIKCIENDTEEGKKVKRAGKPCYTAVFRRRCDPPSLIDQAASYHRFLEEAAARQAAAAVAAGALGL</sequence>
<name>A0A7J6P8L1_PEROL</name>
<dbReference type="InterPro" id="IPR025763">
    <property type="entry name" value="Trm8_euk"/>
</dbReference>
<evidence type="ECO:0000256" key="7">
    <source>
        <dbReference type="ARBA" id="ARBA00022884"/>
    </source>
</evidence>
<comment type="similarity">
    <text evidence="9">Belongs to the class I-like SAM-binding methyltransferase superfamily. TrmB family.</text>
</comment>
<feature type="compositionally biased region" description="Low complexity" evidence="10">
    <location>
        <begin position="210"/>
        <end position="220"/>
    </location>
</feature>
<feature type="binding site" evidence="9">
    <location>
        <begin position="487"/>
        <end position="489"/>
    </location>
    <ligand>
        <name>S-adenosyl-L-methionine</name>
        <dbReference type="ChEBI" id="CHEBI:59789"/>
    </ligand>
</feature>
<evidence type="ECO:0000256" key="8">
    <source>
        <dbReference type="ARBA" id="ARBA00023242"/>
    </source>
</evidence>
<dbReference type="GO" id="GO:0000049">
    <property type="term" value="F:tRNA binding"/>
    <property type="evidence" value="ECO:0007669"/>
    <property type="project" value="UniProtKB-UniRule"/>
</dbReference>
<accession>A0A7J6P8L1</accession>
<dbReference type="SUPFAM" id="SSF47113">
    <property type="entry name" value="Histone-fold"/>
    <property type="match status" value="1"/>
</dbReference>
<keyword evidence="6 9" id="KW-0819">tRNA processing</keyword>
<comment type="caution">
    <text evidence="11">The sequence shown here is derived from an EMBL/GenBank/DDBJ whole genome shotgun (WGS) entry which is preliminary data.</text>
</comment>
<feature type="binding site" evidence="9">
    <location>
        <begin position="381"/>
        <end position="382"/>
    </location>
    <ligand>
        <name>S-adenosyl-L-methionine</name>
        <dbReference type="ChEBI" id="CHEBI:59789"/>
    </ligand>
</feature>
<evidence type="ECO:0000256" key="1">
    <source>
        <dbReference type="ARBA" id="ARBA00000142"/>
    </source>
</evidence>
<evidence type="ECO:0000256" key="2">
    <source>
        <dbReference type="ARBA" id="ARBA00022555"/>
    </source>
</evidence>
<dbReference type="PANTHER" id="PTHR23417:SF16">
    <property type="entry name" value="TRNA (GUANINE-N(7)-)-METHYLTRANSFERASE"/>
    <property type="match status" value="1"/>
</dbReference>
<feature type="binding site" evidence="9">
    <location>
        <begin position="415"/>
        <end position="416"/>
    </location>
    <ligand>
        <name>S-adenosyl-L-methionine</name>
        <dbReference type="ChEBI" id="CHEBI:59789"/>
    </ligand>
</feature>
<feature type="binding site" evidence="9">
    <location>
        <position position="358"/>
    </location>
    <ligand>
        <name>S-adenosyl-L-methionine</name>
        <dbReference type="ChEBI" id="CHEBI:59789"/>
    </ligand>
</feature>
<dbReference type="GO" id="GO:0046982">
    <property type="term" value="F:protein heterodimerization activity"/>
    <property type="evidence" value="ECO:0007669"/>
    <property type="project" value="InterPro"/>
</dbReference>
<dbReference type="GO" id="GO:0043527">
    <property type="term" value="C:tRNA methyltransferase complex"/>
    <property type="evidence" value="ECO:0007669"/>
    <property type="project" value="TreeGrafter"/>
</dbReference>
<dbReference type="EC" id="2.1.1.33" evidence="9"/>
<dbReference type="GO" id="GO:0008176">
    <property type="term" value="F:tRNA (guanine(46)-N7)-methyltransferase activity"/>
    <property type="evidence" value="ECO:0007669"/>
    <property type="project" value="UniProtKB-UniRule"/>
</dbReference>
<dbReference type="InterPro" id="IPR003358">
    <property type="entry name" value="tRNA_(Gua-N-7)_MeTrfase_Trmb"/>
</dbReference>
<dbReference type="Proteomes" id="UP000541610">
    <property type="component" value="Unassembled WGS sequence"/>
</dbReference>
<keyword evidence="2 9" id="KW-0820">tRNA-binding</keyword>
<dbReference type="AlphaFoldDB" id="A0A7J6P8L1"/>
<dbReference type="InterPro" id="IPR009072">
    <property type="entry name" value="Histone-fold"/>
</dbReference>
<organism evidence="11 12">
    <name type="scientific">Perkinsus olseni</name>
    <name type="common">Perkinsus atlanticus</name>
    <dbReference type="NCBI Taxonomy" id="32597"/>
    <lineage>
        <taxon>Eukaryota</taxon>
        <taxon>Sar</taxon>
        <taxon>Alveolata</taxon>
        <taxon>Perkinsozoa</taxon>
        <taxon>Perkinsea</taxon>
        <taxon>Perkinsida</taxon>
        <taxon>Perkinsidae</taxon>
        <taxon>Perkinsus</taxon>
    </lineage>
</organism>
<evidence type="ECO:0000256" key="6">
    <source>
        <dbReference type="ARBA" id="ARBA00022694"/>
    </source>
</evidence>
<reference evidence="11 12" key="1">
    <citation type="submission" date="2020-04" db="EMBL/GenBank/DDBJ databases">
        <title>Perkinsus olseni comparative genomics.</title>
        <authorList>
            <person name="Bogema D.R."/>
        </authorList>
    </citation>
    <scope>NUCLEOTIDE SEQUENCE [LARGE SCALE GENOMIC DNA]</scope>
    <source>
        <strain evidence="11">00978-12</strain>
    </source>
</reference>
<dbReference type="PROSITE" id="PS51625">
    <property type="entry name" value="SAM_MT_TRMB"/>
    <property type="match status" value="1"/>
</dbReference>
<evidence type="ECO:0000256" key="3">
    <source>
        <dbReference type="ARBA" id="ARBA00022603"/>
    </source>
</evidence>
<dbReference type="EMBL" id="JABANP010000073">
    <property type="protein sequence ID" value="KAF4691691.1"/>
    <property type="molecule type" value="Genomic_DNA"/>
</dbReference>
<dbReference type="PANTHER" id="PTHR23417">
    <property type="entry name" value="3-DEOXY-D-MANNO-OCTULOSONIC-ACID TRANSFERASE/TRNA GUANINE-N 7 - -METHYLTRANSFERASE"/>
    <property type="match status" value="1"/>
</dbReference>
<evidence type="ECO:0000256" key="4">
    <source>
        <dbReference type="ARBA" id="ARBA00022679"/>
    </source>
</evidence>
<protein>
    <recommendedName>
        <fullName evidence="9">tRNA (guanine-N(7)-)-methyltransferase</fullName>
        <ecNumber evidence="9">2.1.1.33</ecNumber>
    </recommendedName>
    <alternativeName>
        <fullName evidence="9">tRNA (guanine(46)-N(7))-methyltransferase</fullName>
    </alternativeName>
    <alternativeName>
        <fullName evidence="9">tRNA(m7G46)-methyltransferase</fullName>
    </alternativeName>
</protein>
<dbReference type="GO" id="GO:0005634">
    <property type="term" value="C:nucleus"/>
    <property type="evidence" value="ECO:0007669"/>
    <property type="project" value="UniProtKB-SubCell"/>
</dbReference>
<dbReference type="CDD" id="cd02440">
    <property type="entry name" value="AdoMet_MTases"/>
    <property type="match status" value="1"/>
</dbReference>
<dbReference type="OrthoDB" id="47276at2759"/>
<evidence type="ECO:0000313" key="12">
    <source>
        <dbReference type="Proteomes" id="UP000541610"/>
    </source>
</evidence>
<comment type="pathway">
    <text evidence="9">tRNA modification; N(7)-methylguanine-tRNA biosynthesis.</text>
</comment>
<feature type="active site" evidence="9">
    <location>
        <position position="438"/>
    </location>
</feature>
<keyword evidence="4 9" id="KW-0808">Transferase</keyword>
<evidence type="ECO:0000256" key="5">
    <source>
        <dbReference type="ARBA" id="ARBA00022691"/>
    </source>
</evidence>
<comment type="catalytic activity">
    <reaction evidence="1 9">
        <text>guanosine(46) in tRNA + S-adenosyl-L-methionine = N(7)-methylguanosine(46) in tRNA + S-adenosyl-L-homocysteine</text>
        <dbReference type="Rhea" id="RHEA:42708"/>
        <dbReference type="Rhea" id="RHEA-COMP:10188"/>
        <dbReference type="Rhea" id="RHEA-COMP:10189"/>
        <dbReference type="ChEBI" id="CHEBI:57856"/>
        <dbReference type="ChEBI" id="CHEBI:59789"/>
        <dbReference type="ChEBI" id="CHEBI:74269"/>
        <dbReference type="ChEBI" id="CHEBI:74480"/>
        <dbReference type="EC" id="2.1.1.33"/>
    </reaction>
</comment>
<dbReference type="Gene3D" id="1.10.20.10">
    <property type="entry name" value="Histone, subunit A"/>
    <property type="match status" value="1"/>
</dbReference>
<dbReference type="InterPro" id="IPR029063">
    <property type="entry name" value="SAM-dependent_MTases_sf"/>
</dbReference>
<dbReference type="SUPFAM" id="SSF53335">
    <property type="entry name" value="S-adenosyl-L-methionine-dependent methyltransferases"/>
    <property type="match status" value="1"/>
</dbReference>
<keyword evidence="7 9" id="KW-0694">RNA-binding</keyword>
<evidence type="ECO:0000313" key="11">
    <source>
        <dbReference type="EMBL" id="KAF4691691.1"/>
    </source>
</evidence>
<dbReference type="Gene3D" id="3.40.50.150">
    <property type="entry name" value="Vaccinia Virus protein VP39"/>
    <property type="match status" value="1"/>
</dbReference>
<feature type="compositionally biased region" description="Basic and acidic residues" evidence="10">
    <location>
        <begin position="227"/>
        <end position="238"/>
    </location>
</feature>
<evidence type="ECO:0000256" key="9">
    <source>
        <dbReference type="HAMAP-Rule" id="MF_03055"/>
    </source>
</evidence>
<evidence type="ECO:0000256" key="10">
    <source>
        <dbReference type="SAM" id="MobiDB-lite"/>
    </source>
</evidence>
<dbReference type="HAMAP" id="MF_03055">
    <property type="entry name" value="tRNA_methyltr_TrmB_euk"/>
    <property type="match status" value="1"/>
</dbReference>
<proteinExistence type="inferred from homology"/>
<keyword evidence="5 9" id="KW-0949">S-adenosyl-L-methionine</keyword>
<feature type="binding site" evidence="9">
    <location>
        <position position="435"/>
    </location>
    <ligand>
        <name>S-adenosyl-L-methionine</name>
        <dbReference type="ChEBI" id="CHEBI:59789"/>
    </ligand>
</feature>
<gene>
    <name evidence="11" type="primary">METTL1</name>
    <name evidence="11" type="ORF">FOZ60_015005</name>
</gene>
<dbReference type="UniPathway" id="UPA00989"/>
<keyword evidence="3 9" id="KW-0489">Methyltransferase</keyword>
<comment type="function">
    <text evidence="9">Catalyzes the formation of N(7)-methylguanine at position 46 (m7G46) in tRNA.</text>
</comment>